<name>A0A6N6VZM1_9BACT</name>
<comment type="caution">
    <text evidence="2">The sequence shown here is derived from an EMBL/GenBank/DDBJ whole genome shotgun (WGS) entry which is preliminary data.</text>
</comment>
<keyword evidence="3" id="KW-1185">Reference proteome</keyword>
<dbReference type="OrthoDB" id="5297222at2"/>
<evidence type="ECO:0000313" key="3">
    <source>
        <dbReference type="Proteomes" id="UP000437748"/>
    </source>
</evidence>
<evidence type="ECO:0000259" key="1">
    <source>
        <dbReference type="Pfam" id="PF04264"/>
    </source>
</evidence>
<evidence type="ECO:0000313" key="2">
    <source>
        <dbReference type="EMBL" id="KAB8040766.1"/>
    </source>
</evidence>
<feature type="domain" description="Lipid/polyisoprenoid-binding YceI-like" evidence="1">
    <location>
        <begin position="3"/>
        <end position="105"/>
    </location>
</feature>
<dbReference type="Pfam" id="PF04264">
    <property type="entry name" value="YceI"/>
    <property type="match status" value="1"/>
</dbReference>
<proteinExistence type="predicted"/>
<dbReference type="InterPro" id="IPR007372">
    <property type="entry name" value="Lipid/polyisoprenoid-bd_YceI"/>
</dbReference>
<sequence>MSRFLDVTKFGKITFVSKSAKANGKNGLKVTGDLTIHGVTKSVVLDVTDIAGPGVSPLDKKQHLGGSASVKIVRQDYGIKWNGDGMTGIAGEAAVGNDVKIQIDLDSIEMASSK</sequence>
<dbReference type="PANTHER" id="PTHR34406">
    <property type="entry name" value="PROTEIN YCEI"/>
    <property type="match status" value="1"/>
</dbReference>
<dbReference type="InterPro" id="IPR036761">
    <property type="entry name" value="TTHA0802/YceI-like_sf"/>
</dbReference>
<dbReference type="AlphaFoldDB" id="A0A6N6VZM1"/>
<dbReference type="Proteomes" id="UP000437748">
    <property type="component" value="Unassembled WGS sequence"/>
</dbReference>
<gene>
    <name evidence="2" type="ORF">GCL60_02230</name>
</gene>
<dbReference type="SUPFAM" id="SSF101874">
    <property type="entry name" value="YceI-like"/>
    <property type="match status" value="1"/>
</dbReference>
<protein>
    <recommendedName>
        <fullName evidence="1">Lipid/polyisoprenoid-binding YceI-like domain-containing protein</fullName>
    </recommendedName>
</protein>
<accession>A0A6N6VZM1</accession>
<reference evidence="2 3" key="1">
    <citation type="submission" date="2019-10" db="EMBL/GenBank/DDBJ databases">
        <title>New species of Slilvanegrellaceae.</title>
        <authorList>
            <person name="Pitt A."/>
            <person name="Hahn M.W."/>
        </authorList>
    </citation>
    <scope>NUCLEOTIDE SEQUENCE [LARGE SCALE GENOMIC DNA]</scope>
    <source>
        <strain evidence="2 3">SP-Ram-0.45-NSY-1</strain>
    </source>
</reference>
<dbReference type="EMBL" id="WFLM01000001">
    <property type="protein sequence ID" value="KAB8040766.1"/>
    <property type="molecule type" value="Genomic_DNA"/>
</dbReference>
<organism evidence="2 3">
    <name type="scientific">Silvanigrella paludirubra</name>
    <dbReference type="NCBI Taxonomy" id="2499159"/>
    <lineage>
        <taxon>Bacteria</taxon>
        <taxon>Pseudomonadati</taxon>
        <taxon>Bdellovibrionota</taxon>
        <taxon>Oligoflexia</taxon>
        <taxon>Silvanigrellales</taxon>
        <taxon>Silvanigrellaceae</taxon>
        <taxon>Silvanigrella</taxon>
    </lineage>
</organism>
<dbReference type="Gene3D" id="2.40.128.110">
    <property type="entry name" value="Lipid/polyisoprenoid-binding, YceI-like"/>
    <property type="match status" value="1"/>
</dbReference>
<dbReference type="PANTHER" id="PTHR34406:SF1">
    <property type="entry name" value="PROTEIN YCEI"/>
    <property type="match status" value="1"/>
</dbReference>